<name>A0AAJ0GM35_9PEZI</name>
<protein>
    <submittedName>
        <fullName evidence="1">Uncharacterized protein</fullName>
    </submittedName>
</protein>
<comment type="caution">
    <text evidence="1">The sequence shown here is derived from an EMBL/GenBank/DDBJ whole genome shotgun (WGS) entry which is preliminary data.</text>
</comment>
<evidence type="ECO:0000313" key="1">
    <source>
        <dbReference type="EMBL" id="KAK3302468.1"/>
    </source>
</evidence>
<evidence type="ECO:0000313" key="2">
    <source>
        <dbReference type="Proteomes" id="UP001273166"/>
    </source>
</evidence>
<reference evidence="1" key="2">
    <citation type="submission" date="2023-06" db="EMBL/GenBank/DDBJ databases">
        <authorList>
            <consortium name="Lawrence Berkeley National Laboratory"/>
            <person name="Mondo S.J."/>
            <person name="Hensen N."/>
            <person name="Bonometti L."/>
            <person name="Westerberg I."/>
            <person name="Brannstrom I.O."/>
            <person name="Guillou S."/>
            <person name="Cros-Aarteil S."/>
            <person name="Calhoun S."/>
            <person name="Haridas S."/>
            <person name="Kuo A."/>
            <person name="Pangilinan J."/>
            <person name="Riley R."/>
            <person name="Labutti K."/>
            <person name="Andreopoulos B."/>
            <person name="Lipzen A."/>
            <person name="Chen C."/>
            <person name="Yanf M."/>
            <person name="Daum C."/>
            <person name="Ng V."/>
            <person name="Clum A."/>
            <person name="Steindorff A."/>
            <person name="Ohm R."/>
            <person name="Martin F."/>
            <person name="Silar P."/>
            <person name="Natvig D."/>
            <person name="Lalanne C."/>
            <person name="Gautier V."/>
            <person name="Ament-Velasquez S.L."/>
            <person name="Kruys A."/>
            <person name="Hutchinson M.I."/>
            <person name="Powell A.J."/>
            <person name="Barry K."/>
            <person name="Miller A.N."/>
            <person name="Grigoriev I.V."/>
            <person name="Debuchy R."/>
            <person name="Gladieux P."/>
            <person name="Thoren M.H."/>
            <person name="Johannesson H."/>
        </authorList>
    </citation>
    <scope>NUCLEOTIDE SEQUENCE</scope>
    <source>
        <strain evidence="1">CBS 333.67</strain>
    </source>
</reference>
<dbReference type="AlphaFoldDB" id="A0AAJ0GM35"/>
<dbReference type="GeneID" id="87882704"/>
<dbReference type="EMBL" id="JAUDZG010000007">
    <property type="protein sequence ID" value="KAK3302468.1"/>
    <property type="molecule type" value="Genomic_DNA"/>
</dbReference>
<keyword evidence="2" id="KW-1185">Reference proteome</keyword>
<dbReference type="RefSeq" id="XP_062718248.1">
    <property type="nucleotide sequence ID" value="XM_062863875.1"/>
</dbReference>
<accession>A0AAJ0GM35</accession>
<organism evidence="1 2">
    <name type="scientific">Chaetomium strumarium</name>
    <dbReference type="NCBI Taxonomy" id="1170767"/>
    <lineage>
        <taxon>Eukaryota</taxon>
        <taxon>Fungi</taxon>
        <taxon>Dikarya</taxon>
        <taxon>Ascomycota</taxon>
        <taxon>Pezizomycotina</taxon>
        <taxon>Sordariomycetes</taxon>
        <taxon>Sordariomycetidae</taxon>
        <taxon>Sordariales</taxon>
        <taxon>Chaetomiaceae</taxon>
        <taxon>Chaetomium</taxon>
    </lineage>
</organism>
<dbReference type="Proteomes" id="UP001273166">
    <property type="component" value="Unassembled WGS sequence"/>
</dbReference>
<gene>
    <name evidence="1" type="ORF">B0T15DRAFT_306732</name>
</gene>
<reference evidence="1" key="1">
    <citation type="journal article" date="2023" name="Mol. Phylogenet. Evol.">
        <title>Genome-scale phylogeny and comparative genomics of the fungal order Sordariales.</title>
        <authorList>
            <person name="Hensen N."/>
            <person name="Bonometti L."/>
            <person name="Westerberg I."/>
            <person name="Brannstrom I.O."/>
            <person name="Guillou S."/>
            <person name="Cros-Aarteil S."/>
            <person name="Calhoun S."/>
            <person name="Haridas S."/>
            <person name="Kuo A."/>
            <person name="Mondo S."/>
            <person name="Pangilinan J."/>
            <person name="Riley R."/>
            <person name="LaButti K."/>
            <person name="Andreopoulos B."/>
            <person name="Lipzen A."/>
            <person name="Chen C."/>
            <person name="Yan M."/>
            <person name="Daum C."/>
            <person name="Ng V."/>
            <person name="Clum A."/>
            <person name="Steindorff A."/>
            <person name="Ohm R.A."/>
            <person name="Martin F."/>
            <person name="Silar P."/>
            <person name="Natvig D.O."/>
            <person name="Lalanne C."/>
            <person name="Gautier V."/>
            <person name="Ament-Velasquez S.L."/>
            <person name="Kruys A."/>
            <person name="Hutchinson M.I."/>
            <person name="Powell A.J."/>
            <person name="Barry K."/>
            <person name="Miller A.N."/>
            <person name="Grigoriev I.V."/>
            <person name="Debuchy R."/>
            <person name="Gladieux P."/>
            <person name="Hiltunen Thoren M."/>
            <person name="Johannesson H."/>
        </authorList>
    </citation>
    <scope>NUCLEOTIDE SEQUENCE</scope>
    <source>
        <strain evidence="1">CBS 333.67</strain>
    </source>
</reference>
<proteinExistence type="predicted"/>
<sequence length="279" mass="30693">MQHDFATATTSIAATCTSETEQATLCRSVNSVTSIKKGKEPASTIRLFAIHSQRHGLLSLQYWFWISSQSIAASRSTTGLEGTCLKKGTELETPALRFPHKNGFWGPSSTPRWNPRIQTKLDLSAPRPSFLSGRHIDTFEPSLSESYPVVCSPCPAQLLDPQTRRSSSLPIPPPGRLAFPIEGKGPLLPGRQPPVGVGRLLHSLESTANNDSWASSLVLAAPRWDSEVGHLNIVFRSPSQNRFRHLTPSFDTRHIYSKSKASIHLKSTHSAAHTLRCVR</sequence>